<gene>
    <name evidence="1" type="ORF">TorRG33x02_354000</name>
</gene>
<dbReference type="PANTHER" id="PTHR48055:SF55">
    <property type="entry name" value="PROTEIN KINASE DOMAIN-CONTAINING PROTEIN"/>
    <property type="match status" value="1"/>
</dbReference>
<dbReference type="InterPro" id="IPR011009">
    <property type="entry name" value="Kinase-like_dom_sf"/>
</dbReference>
<evidence type="ECO:0000313" key="2">
    <source>
        <dbReference type="Proteomes" id="UP000237000"/>
    </source>
</evidence>
<dbReference type="AlphaFoldDB" id="A0A2P5ABU1"/>
<comment type="caution">
    <text evidence="1">The sequence shown here is derived from an EMBL/GenBank/DDBJ whole genome shotgun (WGS) entry which is preliminary data.</text>
</comment>
<keyword evidence="2" id="KW-1185">Reference proteome</keyword>
<reference evidence="2" key="1">
    <citation type="submission" date="2016-06" db="EMBL/GenBank/DDBJ databases">
        <title>Parallel loss of symbiosis genes in relatives of nitrogen-fixing non-legume Parasponia.</title>
        <authorList>
            <person name="Van Velzen R."/>
            <person name="Holmer R."/>
            <person name="Bu F."/>
            <person name="Rutten L."/>
            <person name="Van Zeijl A."/>
            <person name="Liu W."/>
            <person name="Santuari L."/>
            <person name="Cao Q."/>
            <person name="Sharma T."/>
            <person name="Shen D."/>
            <person name="Roswanjaya Y."/>
            <person name="Wardhani T."/>
            <person name="Kalhor M.S."/>
            <person name="Jansen J."/>
            <person name="Van den Hoogen J."/>
            <person name="Gungor B."/>
            <person name="Hartog M."/>
            <person name="Hontelez J."/>
            <person name="Verver J."/>
            <person name="Yang W.-C."/>
            <person name="Schijlen E."/>
            <person name="Repin R."/>
            <person name="Schilthuizen M."/>
            <person name="Schranz E."/>
            <person name="Heidstra R."/>
            <person name="Miyata K."/>
            <person name="Fedorova E."/>
            <person name="Kohlen W."/>
            <person name="Bisseling T."/>
            <person name="Smit S."/>
            <person name="Geurts R."/>
        </authorList>
    </citation>
    <scope>NUCLEOTIDE SEQUENCE [LARGE SCALE GENOMIC DNA]</scope>
    <source>
        <strain evidence="2">cv. RG33-2</strain>
    </source>
</reference>
<dbReference type="InterPro" id="IPR051564">
    <property type="entry name" value="LRR_receptor-like_kinase"/>
</dbReference>
<keyword evidence="1" id="KW-0418">Kinase</keyword>
<sequence length="65" mass="7088">YGTGSEVAVYGDLYSYGIVLLEMFTGKRPTDNMFTDGFNNLHNFAKQALPSGVTFSGNRMGVNCL</sequence>
<keyword evidence="1" id="KW-0808">Transferase</keyword>
<accession>A0A2P5ABU1</accession>
<name>A0A2P5ABU1_TREOI</name>
<feature type="non-terminal residue" evidence="1">
    <location>
        <position position="1"/>
    </location>
</feature>
<dbReference type="STRING" id="63057.A0A2P5ABU1"/>
<proteinExistence type="predicted"/>
<dbReference type="SUPFAM" id="SSF56112">
    <property type="entry name" value="Protein kinase-like (PK-like)"/>
    <property type="match status" value="1"/>
</dbReference>
<dbReference type="Proteomes" id="UP000237000">
    <property type="component" value="Unassembled WGS sequence"/>
</dbReference>
<dbReference type="GO" id="GO:0016020">
    <property type="term" value="C:membrane"/>
    <property type="evidence" value="ECO:0007669"/>
    <property type="project" value="TreeGrafter"/>
</dbReference>
<organism evidence="1 2">
    <name type="scientific">Trema orientale</name>
    <name type="common">Charcoal tree</name>
    <name type="synonym">Celtis orientalis</name>
    <dbReference type="NCBI Taxonomy" id="63057"/>
    <lineage>
        <taxon>Eukaryota</taxon>
        <taxon>Viridiplantae</taxon>
        <taxon>Streptophyta</taxon>
        <taxon>Embryophyta</taxon>
        <taxon>Tracheophyta</taxon>
        <taxon>Spermatophyta</taxon>
        <taxon>Magnoliopsida</taxon>
        <taxon>eudicotyledons</taxon>
        <taxon>Gunneridae</taxon>
        <taxon>Pentapetalae</taxon>
        <taxon>rosids</taxon>
        <taxon>fabids</taxon>
        <taxon>Rosales</taxon>
        <taxon>Cannabaceae</taxon>
        <taxon>Trema</taxon>
    </lineage>
</organism>
<dbReference type="EMBL" id="JXTC01000967">
    <property type="protein sequence ID" value="PON34008.1"/>
    <property type="molecule type" value="Genomic_DNA"/>
</dbReference>
<dbReference type="GO" id="GO:0016301">
    <property type="term" value="F:kinase activity"/>
    <property type="evidence" value="ECO:0007669"/>
    <property type="project" value="UniProtKB-KW"/>
</dbReference>
<dbReference type="PANTHER" id="PTHR48055">
    <property type="entry name" value="LEUCINE-RICH REPEAT RECEPTOR PROTEIN KINASE EMS1"/>
    <property type="match status" value="1"/>
</dbReference>
<dbReference type="InParanoid" id="A0A2P5ABU1"/>
<dbReference type="OrthoDB" id="1103805at2759"/>
<protein>
    <submittedName>
        <fullName evidence="1">Protein kinase-like domain containing protein</fullName>
    </submittedName>
</protein>
<dbReference type="Gene3D" id="1.10.510.10">
    <property type="entry name" value="Transferase(Phosphotransferase) domain 1"/>
    <property type="match status" value="1"/>
</dbReference>
<evidence type="ECO:0000313" key="1">
    <source>
        <dbReference type="EMBL" id="PON34008.1"/>
    </source>
</evidence>